<dbReference type="EMBL" id="JACGXN010000007">
    <property type="protein sequence ID" value="MBA8880427.1"/>
    <property type="molecule type" value="Genomic_DNA"/>
</dbReference>
<name>A0A839EVH8_9HYPH</name>
<evidence type="ECO:0000256" key="1">
    <source>
        <dbReference type="SAM" id="Phobius"/>
    </source>
</evidence>
<dbReference type="AlphaFoldDB" id="A0A839EVH8"/>
<sequence length="215" mass="23600">MRSQHIAHTRRSAGWLLALAACLYVLSTTSGWAHRSSTGTDTSGISIPSLSHGEMAIIASYRKPILDLAARMTRTDETFRRLVNYTNIQYSYCLWGIVPGSISDEQSPFNECSHAYLAAAKATLVYMRDMPDNKEAVGALISDLDADLVRNGGSFVMCQYSGDPYNTADIIKPRWGDVPGHLTSLFSFLGFAMALVSAGFAFMYLTRTPRQPVNA</sequence>
<keyword evidence="1" id="KW-0812">Transmembrane</keyword>
<evidence type="ECO:0000313" key="3">
    <source>
        <dbReference type="Proteomes" id="UP000549052"/>
    </source>
</evidence>
<dbReference type="Proteomes" id="UP000549052">
    <property type="component" value="Unassembled WGS sequence"/>
</dbReference>
<protein>
    <recommendedName>
        <fullName evidence="4">Transmembrane protein</fullName>
    </recommendedName>
</protein>
<keyword evidence="1" id="KW-1133">Transmembrane helix</keyword>
<gene>
    <name evidence="2" type="ORF">FHW16_004147</name>
</gene>
<comment type="caution">
    <text evidence="2">The sequence shown here is derived from an EMBL/GenBank/DDBJ whole genome shotgun (WGS) entry which is preliminary data.</text>
</comment>
<keyword evidence="1" id="KW-0472">Membrane</keyword>
<keyword evidence="3" id="KW-1185">Reference proteome</keyword>
<feature type="transmembrane region" description="Helical" evidence="1">
    <location>
        <begin position="185"/>
        <end position="205"/>
    </location>
</feature>
<evidence type="ECO:0000313" key="2">
    <source>
        <dbReference type="EMBL" id="MBA8880427.1"/>
    </source>
</evidence>
<organism evidence="2 3">
    <name type="scientific">Phyllobacterium myrsinacearum</name>
    <dbReference type="NCBI Taxonomy" id="28101"/>
    <lineage>
        <taxon>Bacteria</taxon>
        <taxon>Pseudomonadati</taxon>
        <taxon>Pseudomonadota</taxon>
        <taxon>Alphaproteobacteria</taxon>
        <taxon>Hyphomicrobiales</taxon>
        <taxon>Phyllobacteriaceae</taxon>
        <taxon>Phyllobacterium</taxon>
    </lineage>
</organism>
<proteinExistence type="predicted"/>
<dbReference type="RefSeq" id="WP_182551067.1">
    <property type="nucleotide sequence ID" value="NZ_JACGXN010000007.1"/>
</dbReference>
<reference evidence="2 3" key="1">
    <citation type="submission" date="2020-07" db="EMBL/GenBank/DDBJ databases">
        <title>Genomic Encyclopedia of Type Strains, Phase IV (KMG-V): Genome sequencing to study the core and pangenomes of soil and plant-associated prokaryotes.</title>
        <authorList>
            <person name="Whitman W."/>
        </authorList>
    </citation>
    <scope>NUCLEOTIDE SEQUENCE [LARGE SCALE GENOMIC DNA]</scope>
    <source>
        <strain evidence="2 3">AN3</strain>
    </source>
</reference>
<dbReference type="PROSITE" id="PS51257">
    <property type="entry name" value="PROKAR_LIPOPROTEIN"/>
    <property type="match status" value="1"/>
</dbReference>
<accession>A0A839EVH8</accession>
<evidence type="ECO:0008006" key="4">
    <source>
        <dbReference type="Google" id="ProtNLM"/>
    </source>
</evidence>